<dbReference type="AlphaFoldDB" id="A0A917ZXV7"/>
<dbReference type="RefSeq" id="WP_189134987.1">
    <property type="nucleotide sequence ID" value="NZ_BMMS01000034.1"/>
</dbReference>
<gene>
    <name evidence="4" type="ORF">GCM10012280_60220</name>
</gene>
<dbReference type="SUPFAM" id="SSF53850">
    <property type="entry name" value="Periplasmic binding protein-like II"/>
    <property type="match status" value="2"/>
</dbReference>
<dbReference type="PIRSF" id="PIRSF002741">
    <property type="entry name" value="MppA"/>
    <property type="match status" value="1"/>
</dbReference>
<reference evidence="4" key="2">
    <citation type="submission" date="2020-09" db="EMBL/GenBank/DDBJ databases">
        <authorList>
            <person name="Sun Q."/>
            <person name="Zhou Y."/>
        </authorList>
    </citation>
    <scope>NUCLEOTIDE SEQUENCE</scope>
    <source>
        <strain evidence="4">CGMCC 4.7201</strain>
    </source>
</reference>
<dbReference type="EMBL" id="BMMS01000034">
    <property type="protein sequence ID" value="GGO97726.1"/>
    <property type="molecule type" value="Genomic_DNA"/>
</dbReference>
<protein>
    <submittedName>
        <fullName evidence="4">Lipoprotein</fullName>
    </submittedName>
</protein>
<keyword evidence="4" id="KW-0449">Lipoprotein</keyword>
<feature type="compositionally biased region" description="Low complexity" evidence="1">
    <location>
        <begin position="398"/>
        <end position="419"/>
    </location>
</feature>
<evidence type="ECO:0000313" key="4">
    <source>
        <dbReference type="EMBL" id="GGO97726.1"/>
    </source>
</evidence>
<dbReference type="InterPro" id="IPR039424">
    <property type="entry name" value="SBP_5"/>
</dbReference>
<dbReference type="PANTHER" id="PTHR30290">
    <property type="entry name" value="PERIPLASMIC BINDING COMPONENT OF ABC TRANSPORTER"/>
    <property type="match status" value="1"/>
</dbReference>
<accession>A0A917ZXV7</accession>
<dbReference type="InterPro" id="IPR000914">
    <property type="entry name" value="SBP_5_dom"/>
</dbReference>
<feature type="chain" id="PRO_5039107417" evidence="2">
    <location>
        <begin position="28"/>
        <end position="698"/>
    </location>
</feature>
<keyword evidence="5" id="KW-1185">Reference proteome</keyword>
<dbReference type="PANTHER" id="PTHR30290:SF65">
    <property type="entry name" value="MONOACYL PHOSPHATIDYLINOSITOL TETRAMANNOSIDE-BINDING PROTEIN LPQW-RELATED"/>
    <property type="match status" value="1"/>
</dbReference>
<comment type="caution">
    <text evidence="4">The sequence shown here is derived from an EMBL/GenBank/DDBJ whole genome shotgun (WGS) entry which is preliminary data.</text>
</comment>
<name>A0A917ZXV7_9ACTN</name>
<reference evidence="4" key="1">
    <citation type="journal article" date="2014" name="Int. J. Syst. Evol. Microbiol.">
        <title>Complete genome sequence of Corynebacterium casei LMG S-19264T (=DSM 44701T), isolated from a smear-ripened cheese.</title>
        <authorList>
            <consortium name="US DOE Joint Genome Institute (JGI-PGF)"/>
            <person name="Walter F."/>
            <person name="Albersmeier A."/>
            <person name="Kalinowski J."/>
            <person name="Ruckert C."/>
        </authorList>
    </citation>
    <scope>NUCLEOTIDE SEQUENCE</scope>
    <source>
        <strain evidence="4">CGMCC 4.7201</strain>
    </source>
</reference>
<dbReference type="InterPro" id="IPR030678">
    <property type="entry name" value="Peptide/Ni-bd"/>
</dbReference>
<feature type="region of interest" description="Disordered" evidence="1">
    <location>
        <begin position="376"/>
        <end position="521"/>
    </location>
</feature>
<dbReference type="CDD" id="cd08501">
    <property type="entry name" value="PBP2_Lpqw"/>
    <property type="match status" value="1"/>
</dbReference>
<dbReference type="Gene3D" id="3.90.76.10">
    <property type="entry name" value="Dipeptide-binding Protein, Domain 1"/>
    <property type="match status" value="1"/>
</dbReference>
<evidence type="ECO:0000259" key="3">
    <source>
        <dbReference type="Pfam" id="PF00496"/>
    </source>
</evidence>
<feature type="compositionally biased region" description="Basic and acidic residues" evidence="1">
    <location>
        <begin position="429"/>
        <end position="446"/>
    </location>
</feature>
<dbReference type="Gene3D" id="3.40.190.10">
    <property type="entry name" value="Periplasmic binding protein-like II"/>
    <property type="match status" value="1"/>
</dbReference>
<proteinExistence type="predicted"/>
<organism evidence="4 5">
    <name type="scientific">Wenjunlia tyrosinilytica</name>
    <dbReference type="NCBI Taxonomy" id="1544741"/>
    <lineage>
        <taxon>Bacteria</taxon>
        <taxon>Bacillati</taxon>
        <taxon>Actinomycetota</taxon>
        <taxon>Actinomycetes</taxon>
        <taxon>Kitasatosporales</taxon>
        <taxon>Streptomycetaceae</taxon>
        <taxon>Wenjunlia</taxon>
    </lineage>
</organism>
<feature type="compositionally biased region" description="Acidic residues" evidence="1">
    <location>
        <begin position="447"/>
        <end position="457"/>
    </location>
</feature>
<dbReference type="Proteomes" id="UP000641932">
    <property type="component" value="Unassembled WGS sequence"/>
</dbReference>
<feature type="signal peptide" evidence="2">
    <location>
        <begin position="1"/>
        <end position="27"/>
    </location>
</feature>
<evidence type="ECO:0000256" key="2">
    <source>
        <dbReference type="SAM" id="SignalP"/>
    </source>
</evidence>
<dbReference type="GO" id="GO:0043190">
    <property type="term" value="C:ATP-binding cassette (ABC) transporter complex"/>
    <property type="evidence" value="ECO:0007669"/>
    <property type="project" value="InterPro"/>
</dbReference>
<dbReference type="Gene3D" id="3.10.105.10">
    <property type="entry name" value="Dipeptide-binding Protein, Domain 3"/>
    <property type="match status" value="1"/>
</dbReference>
<evidence type="ECO:0000256" key="1">
    <source>
        <dbReference type="SAM" id="MobiDB-lite"/>
    </source>
</evidence>
<dbReference type="GO" id="GO:0015833">
    <property type="term" value="P:peptide transport"/>
    <property type="evidence" value="ECO:0007669"/>
    <property type="project" value="TreeGrafter"/>
</dbReference>
<dbReference type="GO" id="GO:1904680">
    <property type="term" value="F:peptide transmembrane transporter activity"/>
    <property type="evidence" value="ECO:0007669"/>
    <property type="project" value="TreeGrafter"/>
</dbReference>
<feature type="domain" description="Solute-binding protein family 5" evidence="3">
    <location>
        <begin position="118"/>
        <end position="401"/>
    </location>
</feature>
<keyword evidence="2" id="KW-0732">Signal</keyword>
<dbReference type="GO" id="GO:0042597">
    <property type="term" value="C:periplasmic space"/>
    <property type="evidence" value="ECO:0007669"/>
    <property type="project" value="UniProtKB-ARBA"/>
</dbReference>
<evidence type="ECO:0000313" key="5">
    <source>
        <dbReference type="Proteomes" id="UP000641932"/>
    </source>
</evidence>
<feature type="compositionally biased region" description="Basic and acidic residues" evidence="1">
    <location>
        <begin position="458"/>
        <end position="474"/>
    </location>
</feature>
<dbReference type="PROSITE" id="PS51257">
    <property type="entry name" value="PROKAR_LIPOPROTEIN"/>
    <property type="match status" value="1"/>
</dbReference>
<sequence>MPTGGRHTVIRGGTAALAGLLVLPGLASCTAQPHRATPLMPTSDIAAAPRAQVKDGGQLRWAIDAVPTTFNVFQADATADSSRVTGAVLPSLFVLDERGHPRRNGDYLTSAEVTAKRPKQTVVYKINPKAVWTSGKPITAADFEAQWKALGGSDASFWPARNDGYRQIEKVGKGGSDREVEVTFSQPYADWQSLFTPLYPKSVTGKPSSFNDGSRKKLKETAGPFTLGKVVRKGSGASVTLTRNGKWWGDRAKLDKVVLVPVPQDKRVDALAKGTLDLADLDPDPTAAKKGKDGPLARLSSAPGLTVRKAAEAAFTQLTLNGSTGPLADEQVRRAVARAIDRKALAKTVLSPLGLPVGTLGSHLYMGAQDGYKDGSSALGGPDRKSAEALLSKSGWKPGPAGRGPSPSGAAAPAESASAHPERPKKHDGKKDEHKKEEEKAKKADGEENAEGEENAGGEEKAGREDNTEKGEKSAKKKEKKSKSDPNAKVVHLAEAGSGSGSGSGSNSNSNSQRTVSVVEPGSVRVKEGKSLSLRLLVPQRAAALSAVGDQVAAMLSKIGVRTEVTRVGDDSFFRDHVASGDFDLALFSWPATAFPATDARSIYAKPLPAPDGSLIVEQNFARVGTDEIDQLFHQASRELDPKESRKLASRADARIWAAAGSLPLYQRPEVVAVKRSVANAGAFGFLTPRYQDIGYTR</sequence>
<dbReference type="Pfam" id="PF00496">
    <property type="entry name" value="SBP_bac_5"/>
    <property type="match status" value="1"/>
</dbReference>